<proteinExistence type="predicted"/>
<dbReference type="SMART" id="SM00953">
    <property type="entry name" value="RES"/>
    <property type="match status" value="1"/>
</dbReference>
<comment type="caution">
    <text evidence="2">The sequence shown here is derived from an EMBL/GenBank/DDBJ whole genome shotgun (WGS) entry which is preliminary data.</text>
</comment>
<sequence>MKLADLEHLSPYRLAQGQSLFRTQRAAVAGGTLARGPLHLAPVGSLSGRFDLADVPCAYLAEEPDTALFEAIFRRESTGVSIAALQLRELLAVQTRAEVVLGDLRPHAAAWPVLQSLRFSETQALAEEAYQAGLGGFIYRSAQHFSQDCVVLFDPDRAATKELWRVALANRQGLVNRWVADATKRSRVPLVP</sequence>
<dbReference type="Pfam" id="PF08808">
    <property type="entry name" value="RES"/>
    <property type="match status" value="1"/>
</dbReference>
<dbReference type="EMBL" id="VZPB01000004">
    <property type="protein sequence ID" value="KAB0584696.1"/>
    <property type="molecule type" value="Genomic_DNA"/>
</dbReference>
<dbReference type="OrthoDB" id="8892985at2"/>
<dbReference type="Proteomes" id="UP000430120">
    <property type="component" value="Unassembled WGS sequence"/>
</dbReference>
<gene>
    <name evidence="2" type="ORF">F7Q92_02360</name>
</gene>
<evidence type="ECO:0000259" key="1">
    <source>
        <dbReference type="SMART" id="SM00953"/>
    </source>
</evidence>
<evidence type="ECO:0000313" key="2">
    <source>
        <dbReference type="EMBL" id="KAB0584696.1"/>
    </source>
</evidence>
<evidence type="ECO:0000313" key="3">
    <source>
        <dbReference type="Proteomes" id="UP000430120"/>
    </source>
</evidence>
<feature type="domain" description="RES" evidence="1">
    <location>
        <begin position="41"/>
        <end position="166"/>
    </location>
</feature>
<protein>
    <submittedName>
        <fullName evidence="2">RES family NAD+ phosphorylase</fullName>
    </submittedName>
</protein>
<keyword evidence="3" id="KW-1185">Reference proteome</keyword>
<dbReference type="InterPro" id="IPR014914">
    <property type="entry name" value="RES_dom"/>
</dbReference>
<organism evidence="2 3">
    <name type="scientific">Ideonella dechloratans</name>
    <dbReference type="NCBI Taxonomy" id="36863"/>
    <lineage>
        <taxon>Bacteria</taxon>
        <taxon>Pseudomonadati</taxon>
        <taxon>Pseudomonadota</taxon>
        <taxon>Betaproteobacteria</taxon>
        <taxon>Burkholderiales</taxon>
        <taxon>Sphaerotilaceae</taxon>
        <taxon>Ideonella</taxon>
    </lineage>
</organism>
<reference evidence="2 3" key="1">
    <citation type="submission" date="2019-09" db="EMBL/GenBank/DDBJ databases">
        <title>Draft genome sequences of 48 bacterial type strains from the CCUG.</title>
        <authorList>
            <person name="Tunovic T."/>
            <person name="Pineiro-Iglesias B."/>
            <person name="Unosson C."/>
            <person name="Inganas E."/>
            <person name="Ohlen M."/>
            <person name="Cardew S."/>
            <person name="Jensie-Markopoulos S."/>
            <person name="Salva-Serra F."/>
            <person name="Jaen-Luchoro D."/>
            <person name="Karlsson R."/>
            <person name="Svensson-Stadler L."/>
            <person name="Chun J."/>
            <person name="Moore E."/>
        </authorList>
    </citation>
    <scope>NUCLEOTIDE SEQUENCE [LARGE SCALE GENOMIC DNA]</scope>
    <source>
        <strain evidence="2 3">CCUG 30977</strain>
    </source>
</reference>
<accession>A0A643FJQ0</accession>
<dbReference type="RefSeq" id="WP_151122342.1">
    <property type="nucleotide sequence ID" value="NZ_CP088082.1"/>
</dbReference>
<dbReference type="AlphaFoldDB" id="A0A643FJQ0"/>
<name>A0A643FJQ0_IDEDE</name>